<dbReference type="PANTHER" id="PTHR11575">
    <property type="entry name" value="5'-NUCLEOTIDASE-RELATED"/>
    <property type="match status" value="1"/>
</dbReference>
<keyword evidence="8" id="KW-1185">Reference proteome</keyword>
<comment type="caution">
    <text evidence="7">The sequence shown here is derived from an EMBL/GenBank/DDBJ whole genome shotgun (WGS) entry which is preliminary data.</text>
</comment>
<dbReference type="CDD" id="cd07406">
    <property type="entry name" value="MPP_CG11883_N"/>
    <property type="match status" value="1"/>
</dbReference>
<feature type="region of interest" description="Disordered" evidence="4">
    <location>
        <begin position="1"/>
        <end position="20"/>
    </location>
</feature>
<dbReference type="InterPro" id="IPR041821">
    <property type="entry name" value="CG11883_N"/>
</dbReference>
<evidence type="ECO:0000256" key="1">
    <source>
        <dbReference type="ARBA" id="ARBA00006654"/>
    </source>
</evidence>
<dbReference type="Pfam" id="PF02872">
    <property type="entry name" value="5_nucleotid_C"/>
    <property type="match status" value="1"/>
</dbReference>
<dbReference type="Gene3D" id="3.60.21.10">
    <property type="match status" value="1"/>
</dbReference>
<dbReference type="EMBL" id="JAEHOE010000005">
    <property type="protein sequence ID" value="KAG2499917.1"/>
    <property type="molecule type" value="Genomic_DNA"/>
</dbReference>
<evidence type="ECO:0000256" key="3">
    <source>
        <dbReference type="RuleBase" id="RU362119"/>
    </source>
</evidence>
<protein>
    <recommendedName>
        <fullName evidence="9">5'-nucleotidase</fullName>
    </recommendedName>
</protein>
<feature type="domain" description="Calcineurin-like phosphoesterase" evidence="5">
    <location>
        <begin position="31"/>
        <end position="237"/>
    </location>
</feature>
<sequence length="583" mass="63411">MAELGKRAREDGAEDEGRAVRTASSAARELVVLHFNDVYSIEAAMREPVGGAARLASKVKEFRDRGQNPLVLFSGDAYNPSLMSTMTLGAQMVPVLNEIGVNVACIGNHDFDWGVDNLVKLNSQCNFPWLMANVLQKDSDLPFASAQATWLHDWGGIKVGIVGLAEEDWLTTLGTVEPEDVAYVDFVEMGRRKARELKAQGAEVLIALTHMREPNDRKLAAEVPEFHLILGGHDHQYVSAFIEPHNNLLVKSGTEFRDLSAIRVALSGPGTDPALSVERITIDSAVPEDPATLEIVNQFMKLMGEKMDEEVGETLEDLDGRFQVVRNRESNLGNFVTDVWRKAASADIAILNSGSLRSDTIHPAGKLKARDWVAILPMLDETCVLECSGAQVVAALENAVSQWPKLEGRFPQVSGLKFTFDPAQPPGHRVVPGSLVVTDVGGREGPEGEEPLEAERLYKVAVKEYLAQGHDGFDCLEGCKVLVVAENAPLLPTAIKRHFIMLEVLAKWKPGGTLHSLTRLWRHRSKQQLKDAEEDGSPPPAPAGGPHGIAVFDPTRGYCISPVVEGRIVIVGHEEPAAAVAPA</sequence>
<gene>
    <name evidence="7" type="ORF">HYH03_002204</name>
</gene>
<proteinExistence type="inferred from homology"/>
<keyword evidence="3" id="KW-0378">Hydrolase</keyword>
<dbReference type="InterPro" id="IPR006179">
    <property type="entry name" value="5_nucleotidase/apyrase"/>
</dbReference>
<dbReference type="GO" id="GO:0000166">
    <property type="term" value="F:nucleotide binding"/>
    <property type="evidence" value="ECO:0007669"/>
    <property type="project" value="UniProtKB-KW"/>
</dbReference>
<organism evidence="7 8">
    <name type="scientific">Edaphochlamys debaryana</name>
    <dbReference type="NCBI Taxonomy" id="47281"/>
    <lineage>
        <taxon>Eukaryota</taxon>
        <taxon>Viridiplantae</taxon>
        <taxon>Chlorophyta</taxon>
        <taxon>core chlorophytes</taxon>
        <taxon>Chlorophyceae</taxon>
        <taxon>CS clade</taxon>
        <taxon>Chlamydomonadales</taxon>
        <taxon>Chlamydomonadales incertae sedis</taxon>
        <taxon>Edaphochlamys</taxon>
    </lineage>
</organism>
<dbReference type="OrthoDB" id="10252235at2759"/>
<name>A0A836C5P5_9CHLO</name>
<dbReference type="InterPro" id="IPR029052">
    <property type="entry name" value="Metallo-depent_PP-like"/>
</dbReference>
<evidence type="ECO:0000256" key="2">
    <source>
        <dbReference type="ARBA" id="ARBA00022729"/>
    </source>
</evidence>
<evidence type="ECO:0000313" key="7">
    <source>
        <dbReference type="EMBL" id="KAG2499917.1"/>
    </source>
</evidence>
<evidence type="ECO:0000313" key="8">
    <source>
        <dbReference type="Proteomes" id="UP000612055"/>
    </source>
</evidence>
<dbReference type="Pfam" id="PF00149">
    <property type="entry name" value="Metallophos"/>
    <property type="match status" value="1"/>
</dbReference>
<dbReference type="PANTHER" id="PTHR11575:SF48">
    <property type="entry name" value="5'-NUCLEOTIDASE"/>
    <property type="match status" value="1"/>
</dbReference>
<evidence type="ECO:0000256" key="4">
    <source>
        <dbReference type="SAM" id="MobiDB-lite"/>
    </source>
</evidence>
<keyword evidence="3" id="KW-0547">Nucleotide-binding</keyword>
<dbReference type="GO" id="GO:0009166">
    <property type="term" value="P:nucleotide catabolic process"/>
    <property type="evidence" value="ECO:0007669"/>
    <property type="project" value="InterPro"/>
</dbReference>
<dbReference type="Gene3D" id="3.90.780.10">
    <property type="entry name" value="5'-Nucleotidase, C-terminal domain"/>
    <property type="match status" value="1"/>
</dbReference>
<dbReference type="InterPro" id="IPR036907">
    <property type="entry name" value="5'-Nucleotdase_C_sf"/>
</dbReference>
<dbReference type="GO" id="GO:0016787">
    <property type="term" value="F:hydrolase activity"/>
    <property type="evidence" value="ECO:0007669"/>
    <property type="project" value="UniProtKB-KW"/>
</dbReference>
<feature type="domain" description="5'-Nucleotidase C-terminal" evidence="6">
    <location>
        <begin position="320"/>
        <end position="477"/>
    </location>
</feature>
<dbReference type="InterPro" id="IPR004843">
    <property type="entry name" value="Calcineurin-like_PHP"/>
</dbReference>
<evidence type="ECO:0000259" key="5">
    <source>
        <dbReference type="Pfam" id="PF00149"/>
    </source>
</evidence>
<keyword evidence="2" id="KW-0732">Signal</keyword>
<dbReference type="AlphaFoldDB" id="A0A836C5P5"/>
<dbReference type="PRINTS" id="PR01607">
    <property type="entry name" value="APYRASEFAMLY"/>
</dbReference>
<dbReference type="InterPro" id="IPR008334">
    <property type="entry name" value="5'-Nucleotdase_C"/>
</dbReference>
<feature type="region of interest" description="Disordered" evidence="4">
    <location>
        <begin position="526"/>
        <end position="547"/>
    </location>
</feature>
<comment type="similarity">
    <text evidence="1 3">Belongs to the 5'-nucleotidase family.</text>
</comment>
<dbReference type="Proteomes" id="UP000612055">
    <property type="component" value="Unassembled WGS sequence"/>
</dbReference>
<accession>A0A836C5P5</accession>
<evidence type="ECO:0008006" key="9">
    <source>
        <dbReference type="Google" id="ProtNLM"/>
    </source>
</evidence>
<dbReference type="SUPFAM" id="SSF55816">
    <property type="entry name" value="5'-nucleotidase (syn. UDP-sugar hydrolase), C-terminal domain"/>
    <property type="match status" value="1"/>
</dbReference>
<reference evidence="7" key="1">
    <citation type="journal article" date="2020" name="bioRxiv">
        <title>Comparative genomics of Chlamydomonas.</title>
        <authorList>
            <person name="Craig R.J."/>
            <person name="Hasan A.R."/>
            <person name="Ness R.W."/>
            <person name="Keightley P.D."/>
        </authorList>
    </citation>
    <scope>NUCLEOTIDE SEQUENCE</scope>
    <source>
        <strain evidence="7">CCAP 11/70</strain>
    </source>
</reference>
<evidence type="ECO:0000259" key="6">
    <source>
        <dbReference type="Pfam" id="PF02872"/>
    </source>
</evidence>
<feature type="compositionally biased region" description="Basic and acidic residues" evidence="4">
    <location>
        <begin position="1"/>
        <end position="19"/>
    </location>
</feature>
<dbReference type="SUPFAM" id="SSF56300">
    <property type="entry name" value="Metallo-dependent phosphatases"/>
    <property type="match status" value="1"/>
</dbReference>